<comment type="caution">
    <text evidence="2">The sequence shown here is derived from an EMBL/GenBank/DDBJ whole genome shotgun (WGS) entry which is preliminary data.</text>
</comment>
<dbReference type="Proteomes" id="UP000322873">
    <property type="component" value="Unassembled WGS sequence"/>
</dbReference>
<organism evidence="2 3">
    <name type="scientific">Monilinia fructicola</name>
    <name type="common">Brown rot fungus</name>
    <name type="synonym">Ciboria fructicola</name>
    <dbReference type="NCBI Taxonomy" id="38448"/>
    <lineage>
        <taxon>Eukaryota</taxon>
        <taxon>Fungi</taxon>
        <taxon>Dikarya</taxon>
        <taxon>Ascomycota</taxon>
        <taxon>Pezizomycotina</taxon>
        <taxon>Leotiomycetes</taxon>
        <taxon>Helotiales</taxon>
        <taxon>Sclerotiniaceae</taxon>
        <taxon>Monilinia</taxon>
    </lineage>
</organism>
<keyword evidence="3" id="KW-1185">Reference proteome</keyword>
<protein>
    <submittedName>
        <fullName evidence="2">Uncharacterized protein</fullName>
    </submittedName>
</protein>
<reference evidence="2 3" key="1">
    <citation type="submission" date="2019-06" db="EMBL/GenBank/DDBJ databases">
        <title>Genome Sequence of the Brown Rot Fungal Pathogen Monilinia fructicola.</title>
        <authorList>
            <person name="De Miccolis Angelini R.M."/>
            <person name="Landi L."/>
            <person name="Abate D."/>
            <person name="Pollastro S."/>
            <person name="Romanazzi G."/>
            <person name="Faretra F."/>
        </authorList>
    </citation>
    <scope>NUCLEOTIDE SEQUENCE [LARGE SCALE GENOMIC DNA]</scope>
    <source>
        <strain evidence="2 3">Mfrc123</strain>
    </source>
</reference>
<dbReference type="AlphaFoldDB" id="A0A5M9JQS1"/>
<accession>A0A5M9JQS1</accession>
<gene>
    <name evidence="2" type="ORF">EYC84_001812</name>
</gene>
<evidence type="ECO:0000256" key="1">
    <source>
        <dbReference type="SAM" id="MobiDB-lite"/>
    </source>
</evidence>
<evidence type="ECO:0000313" key="3">
    <source>
        <dbReference type="Proteomes" id="UP000322873"/>
    </source>
</evidence>
<sequence length="184" mass="20649">MSLRSKHNVNSLNSSHPSHERNSQSLNLFHSSFIVSFHLVLGSYSRPAKTINLRLICSCVPKMPNPRFEKANHPAVMLFPAMIQPDQNVRGTRASIMKLLKRYQGPQVAQLNQTLQLKRGIVSPTPLPSYTISPFQILTDLLFRETVRPTPVGTGCPGSEFMESILALVKHLFPYSKLEAVQRS</sequence>
<evidence type="ECO:0000313" key="2">
    <source>
        <dbReference type="EMBL" id="KAA8571854.1"/>
    </source>
</evidence>
<feature type="region of interest" description="Disordered" evidence="1">
    <location>
        <begin position="1"/>
        <end position="23"/>
    </location>
</feature>
<name>A0A5M9JQS1_MONFR</name>
<dbReference type="EMBL" id="VICG01000005">
    <property type="protein sequence ID" value="KAA8571854.1"/>
    <property type="molecule type" value="Genomic_DNA"/>
</dbReference>
<proteinExistence type="predicted"/>